<keyword evidence="5" id="KW-0479">Metal-binding</keyword>
<dbReference type="eggNOG" id="KOG1957">
    <property type="taxonomic scope" value="Eukaryota"/>
</dbReference>
<evidence type="ECO:0000256" key="2">
    <source>
        <dbReference type="ARBA" id="ARBA00001946"/>
    </source>
</evidence>
<dbReference type="PANTHER" id="PTHR11390:SF20">
    <property type="entry name" value="DNA TOPOISOMERASE 3-BETA-1"/>
    <property type="match status" value="1"/>
</dbReference>
<dbReference type="InParanoid" id="A0DGW1"/>
<dbReference type="PANTHER" id="PTHR11390">
    <property type="entry name" value="PROKARYOTIC DNA TOPOISOMERASE"/>
    <property type="match status" value="1"/>
</dbReference>
<feature type="region of interest" description="Disordered" evidence="11">
    <location>
        <begin position="394"/>
        <end position="419"/>
    </location>
</feature>
<feature type="compositionally biased region" description="Low complexity" evidence="11">
    <location>
        <begin position="909"/>
        <end position="932"/>
    </location>
</feature>
<keyword evidence="9 10" id="KW-0413">Isomerase</keyword>
<evidence type="ECO:0000256" key="1">
    <source>
        <dbReference type="ARBA" id="ARBA00000213"/>
    </source>
</evidence>
<accession>A0DGW1</accession>
<dbReference type="InterPro" id="IPR006171">
    <property type="entry name" value="TOPRIM_dom"/>
</dbReference>
<keyword evidence="15" id="KW-1185">Reference proteome</keyword>
<dbReference type="AlphaFoldDB" id="A0DGW1"/>
<keyword evidence="6" id="KW-0862">Zinc</keyword>
<dbReference type="InterPro" id="IPR023406">
    <property type="entry name" value="Topo_IA_AS"/>
</dbReference>
<evidence type="ECO:0000259" key="13">
    <source>
        <dbReference type="PROSITE" id="PS52039"/>
    </source>
</evidence>
<dbReference type="InterPro" id="IPR003601">
    <property type="entry name" value="Topo_IA_2"/>
</dbReference>
<keyword evidence="7 10" id="KW-0799">Topoisomerase</keyword>
<organism evidence="14 15">
    <name type="scientific">Paramecium tetraurelia</name>
    <dbReference type="NCBI Taxonomy" id="5888"/>
    <lineage>
        <taxon>Eukaryota</taxon>
        <taxon>Sar</taxon>
        <taxon>Alveolata</taxon>
        <taxon>Ciliophora</taxon>
        <taxon>Intramacronucleata</taxon>
        <taxon>Oligohymenophorea</taxon>
        <taxon>Peniculida</taxon>
        <taxon>Parameciidae</taxon>
        <taxon>Paramecium</taxon>
    </lineage>
</organism>
<feature type="domain" description="Topo IA-type catalytic" evidence="13">
    <location>
        <begin position="191"/>
        <end position="616"/>
    </location>
</feature>
<dbReference type="SUPFAM" id="SSF56712">
    <property type="entry name" value="Prokaryotic type I DNA topoisomerase"/>
    <property type="match status" value="1"/>
</dbReference>
<dbReference type="InterPro" id="IPR023405">
    <property type="entry name" value="Topo_IA_core_domain"/>
</dbReference>
<feature type="domain" description="Toprim" evidence="12">
    <location>
        <begin position="31"/>
        <end position="172"/>
    </location>
</feature>
<evidence type="ECO:0000256" key="11">
    <source>
        <dbReference type="SAM" id="MobiDB-lite"/>
    </source>
</evidence>
<evidence type="ECO:0000256" key="5">
    <source>
        <dbReference type="ARBA" id="ARBA00022723"/>
    </source>
</evidence>
<dbReference type="FunFam" id="1.10.290.10:FF:000003">
    <property type="entry name" value="DNA topoisomerase"/>
    <property type="match status" value="1"/>
</dbReference>
<dbReference type="Proteomes" id="UP000000600">
    <property type="component" value="Unassembled WGS sequence"/>
</dbReference>
<dbReference type="HOGENOM" id="CLU_002929_1_0_1"/>
<reference evidence="14 15" key="1">
    <citation type="journal article" date="2006" name="Nature">
        <title>Global trends of whole-genome duplications revealed by the ciliate Paramecium tetraurelia.</title>
        <authorList>
            <consortium name="Genoscope"/>
            <person name="Aury J.-M."/>
            <person name="Jaillon O."/>
            <person name="Duret L."/>
            <person name="Noel B."/>
            <person name="Jubin C."/>
            <person name="Porcel B.M."/>
            <person name="Segurens B."/>
            <person name="Daubin V."/>
            <person name="Anthouard V."/>
            <person name="Aiach N."/>
            <person name="Arnaiz O."/>
            <person name="Billaut A."/>
            <person name="Beisson J."/>
            <person name="Blanc I."/>
            <person name="Bouhouche K."/>
            <person name="Camara F."/>
            <person name="Duharcourt S."/>
            <person name="Guigo R."/>
            <person name="Gogendeau D."/>
            <person name="Katinka M."/>
            <person name="Keller A.-M."/>
            <person name="Kissmehl R."/>
            <person name="Klotz C."/>
            <person name="Koll F."/>
            <person name="Le Moue A."/>
            <person name="Lepere C."/>
            <person name="Malinsky S."/>
            <person name="Nowacki M."/>
            <person name="Nowak J.K."/>
            <person name="Plattner H."/>
            <person name="Poulain J."/>
            <person name="Ruiz F."/>
            <person name="Serrano V."/>
            <person name="Zagulski M."/>
            <person name="Dessen P."/>
            <person name="Betermier M."/>
            <person name="Weissenbach J."/>
            <person name="Scarpelli C."/>
            <person name="Schachter V."/>
            <person name="Sperling L."/>
            <person name="Meyer E."/>
            <person name="Cohen J."/>
            <person name="Wincker P."/>
        </authorList>
    </citation>
    <scope>NUCLEOTIDE SEQUENCE [LARGE SCALE GENOMIC DNA]</scope>
    <source>
        <strain evidence="14 15">Stock d4-2</strain>
    </source>
</reference>
<feature type="region of interest" description="Disordered" evidence="11">
    <location>
        <begin position="851"/>
        <end position="949"/>
    </location>
</feature>
<dbReference type="GO" id="GO:0005634">
    <property type="term" value="C:nucleus"/>
    <property type="evidence" value="ECO:0000318"/>
    <property type="project" value="GO_Central"/>
</dbReference>
<dbReference type="SMART" id="SM00437">
    <property type="entry name" value="TOP1Ac"/>
    <property type="match status" value="1"/>
</dbReference>
<evidence type="ECO:0000256" key="3">
    <source>
        <dbReference type="ARBA" id="ARBA00009446"/>
    </source>
</evidence>
<dbReference type="EC" id="5.6.2.1" evidence="4 10"/>
<dbReference type="CDD" id="cd00186">
    <property type="entry name" value="TOP1Ac"/>
    <property type="match status" value="1"/>
</dbReference>
<feature type="compositionally biased region" description="Basic and acidic residues" evidence="11">
    <location>
        <begin position="851"/>
        <end position="867"/>
    </location>
</feature>
<dbReference type="Gene3D" id="3.40.50.140">
    <property type="match status" value="1"/>
</dbReference>
<evidence type="ECO:0000256" key="8">
    <source>
        <dbReference type="ARBA" id="ARBA00023125"/>
    </source>
</evidence>
<evidence type="ECO:0000313" key="15">
    <source>
        <dbReference type="Proteomes" id="UP000000600"/>
    </source>
</evidence>
<dbReference type="GO" id="GO:0003677">
    <property type="term" value="F:DNA binding"/>
    <property type="evidence" value="ECO:0007669"/>
    <property type="project" value="UniProtKB-KW"/>
</dbReference>
<dbReference type="GO" id="GO:0003917">
    <property type="term" value="F:DNA topoisomerase type I (single strand cut, ATP-independent) activity"/>
    <property type="evidence" value="ECO:0000318"/>
    <property type="project" value="GO_Central"/>
</dbReference>
<dbReference type="InterPro" id="IPR034144">
    <property type="entry name" value="TOPRIM_TopoIII"/>
</dbReference>
<dbReference type="OrthoDB" id="430051at2759"/>
<comment type="similarity">
    <text evidence="3 10">Belongs to the type IA topoisomerase family.</text>
</comment>
<evidence type="ECO:0000256" key="6">
    <source>
        <dbReference type="ARBA" id="ARBA00022833"/>
    </source>
</evidence>
<sequence length="949" mass="109317">MDQYDYGDQEDYEDYDYQDEEFSNYQGSNLKILMVAEKNSIAEAVAYAIGNKVRAKKGRQAFYYFSGMFKGQQANFTVTATNGHLFSRDFPKEYENWNSCDPIDLFQAKTIKKPANKAGIGLLRKCSSGIDYLILWLDNDREGENICFEVDEVKSKVINLGNLIRKLRAKFSSITQTDLKYAYNQLNTGPNILESESVDARQIIDLKVGVAFSRFQTLHFQKKYSMDQMVTFGPCQTPTLGFCVERHEEIVNFVPRAFYTIKLSILNNVGYKQEVEWLGQQIWKEPEAKQVVQQLQKFKQGDVISQQVEQKSKPRPEGINTVSLLKFASSYLGLGPQQAMHVAERLYLNGYISYPRTETTAYPHEFPTPKIINNLQKYKDPLISEHSKYLKTNGHSNPKQGVDVGDHPPITPTENVPQNNLYGEEKTMYEYVVKMFLAAHSKDCKYENHTLKFFVGDHQFKFQSKYILDPGFTKVATWLAITENKSDLTKFVTNNKVQIGFVEYQQGQTSPPDHLTETELITLMDKFKIGTDASMATHINNICERQYVKVEGSSRKLKPTDLGLSLVRGYKRIDPDLVAPQLRSSIESQVDQIAKGKLKCQQVIQDVIQIFTKKYIHFRERINDFQLVQYHQQGINRQIKQSDEEIILSRCGDCNRYLVQSNNSAICKQCIKTYPLLPDCKFKAYGAYRCPFDKFELLFCTSNKSPFNTTLLCPKCFSSSPLVTSEQCTCNICPNVDCEKSKESRMVGKCKSCKIGELILEPFISKGQQICLSCNECWCLYQLVPAVVQVDITKNACTECQLKTFNLITKTKDKEEVKYNNVCLMCYEELNKKLLYAPYLGEKKFMIQQKKQEQPVKQDDVNKETFSKGRKKFSKNPRKNDRHDDDQFTQKKNDNSDWATLLLSQSVTNNKQKPQNKQHQDEPQQQQQQQQQVNEPGLVLLETKKKRNN</sequence>
<protein>
    <recommendedName>
        <fullName evidence="4 10">DNA topoisomerase</fullName>
        <ecNumber evidence="4 10">5.6.2.1</ecNumber>
    </recommendedName>
</protein>
<dbReference type="GO" id="GO:0006281">
    <property type="term" value="P:DNA repair"/>
    <property type="evidence" value="ECO:0000318"/>
    <property type="project" value="GO_Central"/>
</dbReference>
<dbReference type="Gene3D" id="1.10.290.10">
    <property type="entry name" value="Topoisomerase I, domain 4"/>
    <property type="match status" value="1"/>
</dbReference>
<name>A0DGW1_PARTE</name>
<dbReference type="SMART" id="SM00493">
    <property type="entry name" value="TOPRIM"/>
    <property type="match status" value="1"/>
</dbReference>
<dbReference type="GO" id="GO:0006265">
    <property type="term" value="P:DNA topological change"/>
    <property type="evidence" value="ECO:0000318"/>
    <property type="project" value="GO_Central"/>
</dbReference>
<dbReference type="InterPro" id="IPR013824">
    <property type="entry name" value="Topo_IA_cen_sub1"/>
</dbReference>
<dbReference type="PROSITE" id="PS00396">
    <property type="entry name" value="TOPO_IA_1"/>
    <property type="match status" value="1"/>
</dbReference>
<feature type="compositionally biased region" description="Basic residues" evidence="11">
    <location>
        <begin position="868"/>
        <end position="877"/>
    </location>
</feature>
<dbReference type="Pfam" id="PF01131">
    <property type="entry name" value="Topoisom_bac"/>
    <property type="match status" value="1"/>
</dbReference>
<dbReference type="InterPro" id="IPR013826">
    <property type="entry name" value="Topo_IA_cen_sub3"/>
</dbReference>
<dbReference type="InterPro" id="IPR013497">
    <property type="entry name" value="Topo_IA_cen"/>
</dbReference>
<evidence type="ECO:0000313" key="14">
    <source>
        <dbReference type="EMBL" id="CAK82278.1"/>
    </source>
</evidence>
<dbReference type="Pfam" id="PF01751">
    <property type="entry name" value="Toprim"/>
    <property type="match status" value="1"/>
</dbReference>
<dbReference type="InterPro" id="IPR000380">
    <property type="entry name" value="Topo_IA"/>
</dbReference>
<dbReference type="PROSITE" id="PS50880">
    <property type="entry name" value="TOPRIM"/>
    <property type="match status" value="1"/>
</dbReference>
<comment type="cofactor">
    <cofactor evidence="2">
        <name>Mg(2+)</name>
        <dbReference type="ChEBI" id="CHEBI:18420"/>
    </cofactor>
</comment>
<dbReference type="GeneID" id="5035460"/>
<dbReference type="RefSeq" id="XP_001449675.1">
    <property type="nucleotide sequence ID" value="XM_001449638.1"/>
</dbReference>
<gene>
    <name evidence="14" type="ORF">GSPATT00002407001</name>
</gene>
<evidence type="ECO:0000256" key="9">
    <source>
        <dbReference type="ARBA" id="ARBA00023235"/>
    </source>
</evidence>
<feature type="compositionally biased region" description="Polar residues" evidence="11">
    <location>
        <begin position="896"/>
        <end position="908"/>
    </location>
</feature>
<dbReference type="InterPro" id="IPR003602">
    <property type="entry name" value="Topo_IA_DNA-bd_dom"/>
</dbReference>
<feature type="compositionally biased region" description="Basic and acidic residues" evidence="11">
    <location>
        <begin position="878"/>
        <end position="895"/>
    </location>
</feature>
<comment type="function">
    <text evidence="10">Introduces a single-strand break via transesterification at a target site in duplex DNA. Releases the supercoiling and torsional tension of DNA introduced during the DNA replication and transcription by transiently cleaving and rejoining one strand of the DNA duplex. The scissile phosphodiester is attacked by the catalytic tyrosine of the enzyme, resulting in the formation of a DNA-(5'-phosphotyrosyl)-enzyme intermediate and the expulsion of a 3'-OH DNA strand.</text>
</comment>
<keyword evidence="8 10" id="KW-0238">DNA-binding</keyword>
<dbReference type="CDD" id="cd03362">
    <property type="entry name" value="TOPRIM_TopoIA_TopoIII"/>
    <property type="match status" value="1"/>
</dbReference>
<dbReference type="OMA" id="GKWSFAN"/>
<evidence type="ECO:0000256" key="10">
    <source>
        <dbReference type="RuleBase" id="RU362092"/>
    </source>
</evidence>
<dbReference type="Gene3D" id="1.10.460.10">
    <property type="entry name" value="Topoisomerase I, domain 2"/>
    <property type="match status" value="1"/>
</dbReference>
<evidence type="ECO:0000259" key="12">
    <source>
        <dbReference type="PROSITE" id="PS50880"/>
    </source>
</evidence>
<dbReference type="GO" id="GO:0046872">
    <property type="term" value="F:metal ion binding"/>
    <property type="evidence" value="ECO:0007669"/>
    <property type="project" value="UniProtKB-KW"/>
</dbReference>
<evidence type="ECO:0000256" key="7">
    <source>
        <dbReference type="ARBA" id="ARBA00023029"/>
    </source>
</evidence>
<dbReference type="SMART" id="SM00436">
    <property type="entry name" value="TOP1Bc"/>
    <property type="match status" value="1"/>
</dbReference>
<dbReference type="EMBL" id="CT868429">
    <property type="protein sequence ID" value="CAK82278.1"/>
    <property type="molecule type" value="Genomic_DNA"/>
</dbReference>
<dbReference type="KEGG" id="ptm:GSPATT00002407001"/>
<comment type="catalytic activity">
    <reaction evidence="1 10">
        <text>ATP-independent breakage of single-stranded DNA, followed by passage and rejoining.</text>
        <dbReference type="EC" id="5.6.2.1"/>
    </reaction>
</comment>
<dbReference type="STRING" id="5888.A0DGW1"/>
<dbReference type="Gene3D" id="2.70.20.10">
    <property type="entry name" value="Topoisomerase I, domain 3"/>
    <property type="match status" value="1"/>
</dbReference>
<dbReference type="PRINTS" id="PR00417">
    <property type="entry name" value="PRTPISMRASEI"/>
</dbReference>
<dbReference type="PROSITE" id="PS52039">
    <property type="entry name" value="TOPO_IA_2"/>
    <property type="match status" value="1"/>
</dbReference>
<dbReference type="InterPro" id="IPR013825">
    <property type="entry name" value="Topo_IA_cen_sub2"/>
</dbReference>
<evidence type="ECO:0000256" key="4">
    <source>
        <dbReference type="ARBA" id="ARBA00012891"/>
    </source>
</evidence>
<dbReference type="GO" id="GO:0006310">
    <property type="term" value="P:DNA recombination"/>
    <property type="evidence" value="ECO:0000318"/>
    <property type="project" value="GO_Central"/>
</dbReference>
<proteinExistence type="inferred from homology"/>